<gene>
    <name evidence="5" type="ORF">PHAECO_LOCUS12775</name>
</gene>
<dbReference type="InterPro" id="IPR019734">
    <property type="entry name" value="TPR_rpt"/>
</dbReference>
<reference evidence="5" key="2">
    <citation type="submission" date="2022-10" db="EMBL/GenBank/DDBJ databases">
        <authorList>
            <consortium name="ENA_rothamsted_submissions"/>
            <consortium name="culmorum"/>
            <person name="King R."/>
        </authorList>
    </citation>
    <scope>NUCLEOTIDE SEQUENCE</scope>
</reference>
<protein>
    <recommendedName>
        <fullName evidence="4">J domain-containing protein</fullName>
    </recommendedName>
</protein>
<dbReference type="SUPFAM" id="SSF48452">
    <property type="entry name" value="TPR-like"/>
    <property type="match status" value="2"/>
</dbReference>
<dbReference type="AlphaFoldDB" id="A0A9P0GTH7"/>
<dbReference type="Gene3D" id="1.25.40.10">
    <property type="entry name" value="Tetratricopeptide repeat domain"/>
    <property type="match status" value="1"/>
</dbReference>
<keyword evidence="1" id="KW-0677">Repeat</keyword>
<dbReference type="InterPro" id="IPR001623">
    <property type="entry name" value="DnaJ_domain"/>
</dbReference>
<feature type="repeat" description="TPR" evidence="3">
    <location>
        <begin position="4"/>
        <end position="37"/>
    </location>
</feature>
<dbReference type="PROSITE" id="PS00636">
    <property type="entry name" value="DNAJ_1"/>
    <property type="match status" value="1"/>
</dbReference>
<reference evidence="5" key="1">
    <citation type="submission" date="2022-01" db="EMBL/GenBank/DDBJ databases">
        <authorList>
            <person name="King R."/>
        </authorList>
    </citation>
    <scope>NUCLEOTIDE SEQUENCE</scope>
</reference>
<evidence type="ECO:0000256" key="1">
    <source>
        <dbReference type="ARBA" id="ARBA00022737"/>
    </source>
</evidence>
<feature type="repeat" description="TPR" evidence="3">
    <location>
        <begin position="304"/>
        <end position="337"/>
    </location>
</feature>
<feature type="repeat" description="TPR" evidence="3">
    <location>
        <begin position="186"/>
        <end position="219"/>
    </location>
</feature>
<dbReference type="CDD" id="cd06257">
    <property type="entry name" value="DnaJ"/>
    <property type="match status" value="1"/>
</dbReference>
<dbReference type="PANTHER" id="PTHR45188:SF2">
    <property type="entry name" value="DNAJ HOMOLOG SUBFAMILY C MEMBER 7"/>
    <property type="match status" value="1"/>
</dbReference>
<name>A0A9P0GTH7_PHACE</name>
<keyword evidence="6" id="KW-1185">Reference proteome</keyword>
<evidence type="ECO:0000259" key="4">
    <source>
        <dbReference type="PROSITE" id="PS50076"/>
    </source>
</evidence>
<dbReference type="PANTHER" id="PTHR45188">
    <property type="entry name" value="DNAJ PROTEIN P58IPK HOMOLOG"/>
    <property type="match status" value="1"/>
</dbReference>
<dbReference type="PROSITE" id="PS50076">
    <property type="entry name" value="DNAJ_2"/>
    <property type="match status" value="1"/>
</dbReference>
<dbReference type="Proteomes" id="UP001153737">
    <property type="component" value="Chromosome 9"/>
</dbReference>
<evidence type="ECO:0000256" key="2">
    <source>
        <dbReference type="ARBA" id="ARBA00022803"/>
    </source>
</evidence>
<dbReference type="PROSITE" id="PS50005">
    <property type="entry name" value="TPR"/>
    <property type="match status" value="4"/>
</dbReference>
<accession>A0A9P0GTH7</accession>
<dbReference type="Pfam" id="PF13432">
    <property type="entry name" value="TPR_16"/>
    <property type="match status" value="2"/>
</dbReference>
<dbReference type="Pfam" id="PF00226">
    <property type="entry name" value="DnaJ"/>
    <property type="match status" value="1"/>
</dbReference>
<dbReference type="OrthoDB" id="765884at2759"/>
<dbReference type="SUPFAM" id="SSF46565">
    <property type="entry name" value="Chaperone J-domain"/>
    <property type="match status" value="1"/>
</dbReference>
<feature type="domain" description="J" evidence="4">
    <location>
        <begin position="359"/>
        <end position="429"/>
    </location>
</feature>
<organism evidence="5 6">
    <name type="scientific">Phaedon cochleariae</name>
    <name type="common">Mustard beetle</name>
    <dbReference type="NCBI Taxonomy" id="80249"/>
    <lineage>
        <taxon>Eukaryota</taxon>
        <taxon>Metazoa</taxon>
        <taxon>Ecdysozoa</taxon>
        <taxon>Arthropoda</taxon>
        <taxon>Hexapoda</taxon>
        <taxon>Insecta</taxon>
        <taxon>Pterygota</taxon>
        <taxon>Neoptera</taxon>
        <taxon>Endopterygota</taxon>
        <taxon>Coleoptera</taxon>
        <taxon>Polyphaga</taxon>
        <taxon>Cucujiformia</taxon>
        <taxon>Chrysomeloidea</taxon>
        <taxon>Chrysomelidae</taxon>
        <taxon>Chrysomelinae</taxon>
        <taxon>Chrysomelini</taxon>
        <taxon>Phaedon</taxon>
    </lineage>
</organism>
<sequence>MMLAELNNNYGKHLYKAKKYSQALAYFSKAINNSPNTPTYYGNRAACFMMLNSFEEALEDVRKTVQLDPNYLKGYIRMIKCGIATGDIVIAKYALKKVQELQKDISVIANEVELLEKLKHNEAEASKAYKEGDFKKVVICMERCLEVASTCEFYKIVKAECLVFLGRYQDAQEITGSILELNSRNPDAMYIQGLCLYYEGKLDCAIKNFRHVLKLAPEHSKAMDICKRAKMLQKKKEEGNKAYRAYRFQEACKLYTDALEIDPLNRKTNSELYFNRATVLSSMKKTFEAIDDFTSAIKLDGTYQKALLRRAKCFMDLEEFDDAARDYEKVCEMDDNEENKNMLEVAKFALMLASMERKDYYYILGVDRRASHEKIKKFYKKMALLHHPDRHAKSTEYFRKLQERKFKEIGEAYAVLSDAKARALYDLRYTI</sequence>
<feature type="repeat" description="TPR" evidence="3">
    <location>
        <begin position="38"/>
        <end position="71"/>
    </location>
</feature>
<dbReference type="InterPro" id="IPR018253">
    <property type="entry name" value="DnaJ_domain_CS"/>
</dbReference>
<dbReference type="SMART" id="SM00271">
    <property type="entry name" value="DnaJ"/>
    <property type="match status" value="1"/>
</dbReference>
<dbReference type="SMART" id="SM00028">
    <property type="entry name" value="TPR"/>
    <property type="match status" value="7"/>
</dbReference>
<dbReference type="Gene3D" id="1.10.287.110">
    <property type="entry name" value="DnaJ domain"/>
    <property type="match status" value="1"/>
</dbReference>
<proteinExistence type="predicted"/>
<evidence type="ECO:0000256" key="3">
    <source>
        <dbReference type="PROSITE-ProRule" id="PRU00339"/>
    </source>
</evidence>
<dbReference type="Pfam" id="PF13181">
    <property type="entry name" value="TPR_8"/>
    <property type="match status" value="1"/>
</dbReference>
<dbReference type="InterPro" id="IPR011990">
    <property type="entry name" value="TPR-like_helical_dom_sf"/>
</dbReference>
<evidence type="ECO:0000313" key="6">
    <source>
        <dbReference type="Proteomes" id="UP001153737"/>
    </source>
</evidence>
<dbReference type="InterPro" id="IPR036869">
    <property type="entry name" value="J_dom_sf"/>
</dbReference>
<dbReference type="PRINTS" id="PR00625">
    <property type="entry name" value="JDOMAIN"/>
</dbReference>
<evidence type="ECO:0000313" key="5">
    <source>
        <dbReference type="EMBL" id="CAH1183621.1"/>
    </source>
</evidence>
<dbReference type="EMBL" id="OU896715">
    <property type="protein sequence ID" value="CAH1183621.1"/>
    <property type="molecule type" value="Genomic_DNA"/>
</dbReference>
<keyword evidence="2 3" id="KW-0802">TPR repeat</keyword>